<dbReference type="Proteomes" id="UP000766246">
    <property type="component" value="Unassembled WGS sequence"/>
</dbReference>
<name>A0A927UE37_9FIRM</name>
<feature type="coiled-coil region" evidence="1">
    <location>
        <begin position="123"/>
        <end position="196"/>
    </location>
</feature>
<feature type="chain" id="PRO_5037565380" description="EF-hand domain-containing protein" evidence="2">
    <location>
        <begin position="41"/>
        <end position="791"/>
    </location>
</feature>
<comment type="caution">
    <text evidence="3">The sequence shown here is derived from an EMBL/GenBank/DDBJ whole genome shotgun (WGS) entry which is preliminary data.</text>
</comment>
<sequence>MKTTDKIDKKEKNGLRRRQIIIGLICIALLFGAAAGSAFAKTNDSAVSISQEDGNGDYVKDVFMDAINQYADGELTYDEVAQYIAQMISKDLAGTNSFTDNQVDAMEVIIMEQVTEAGITTDIEDSKNKIEEITQLLEQQYQENVTNMTVLQQELTTVIEEGKQNNAITDAKIAELEAANKRVENWLNDAQDSLNQKINETSSELDKKVTEKTADLDKKIDDNTESITKMLTDLNDTLTNDINIKYAEINHVIDELTKDTNAQLQSLRDDITALEIKQASDIEELNEYLRDLIENNAELSKDENAATKQALLDMINNNADQSQAGMANLSNEIMKAIEDANLSDDALKKQIASVKDATAGDIQDLRDLITAIEIKQASDLSELNQYLVDLVENNATLSKEENAATKQALLDMINNNADTSEAGLQALSSDLLKAIEDANISDTALKNQIDSVKEATSGDIQALKDLITAVQIKQASDLSELNTYLSDVIENNAELSKSENEALKQSLLDMINNNSDTTEAGLQKLSSDILKAMEDANIKDSALKTQIDSVKDATSGDIKALRDLLAALELKQSNDLTQLNDALLNIINDNATLAKSENAALKQSLIDKINNNDDVTKAGLQTLSDDIAKAIADAGVQDKALSDQISTLKNATAGDINALKTLISNNKVDLTNLINTTKTELTNKIDALEKAATWSSSVTYDEKAYVTHYNGSVQRFYHSLKSGNKGHEPGTTAGNGWWEEVDTVALISEMQTQVDSLNSHISDKNGSGEQFQYGVSGSSRGYYVNGTFKPF</sequence>
<dbReference type="EMBL" id="SVER01000044">
    <property type="protein sequence ID" value="MBE5920680.1"/>
    <property type="molecule type" value="Genomic_DNA"/>
</dbReference>
<feature type="coiled-coil region" evidence="1">
    <location>
        <begin position="257"/>
        <end position="332"/>
    </location>
</feature>
<proteinExistence type="predicted"/>
<dbReference type="Gene3D" id="1.20.5.1230">
    <property type="entry name" value="Apolipoprotein A-I"/>
    <property type="match status" value="1"/>
</dbReference>
<evidence type="ECO:0008006" key="5">
    <source>
        <dbReference type="Google" id="ProtNLM"/>
    </source>
</evidence>
<gene>
    <name evidence="3" type="ORF">E7272_12685</name>
</gene>
<keyword evidence="2" id="KW-0732">Signal</keyword>
<protein>
    <recommendedName>
        <fullName evidence="5">EF-hand domain-containing protein</fullName>
    </recommendedName>
</protein>
<accession>A0A927UE37</accession>
<feature type="signal peptide" evidence="2">
    <location>
        <begin position="1"/>
        <end position="40"/>
    </location>
</feature>
<keyword evidence="1" id="KW-0175">Coiled coil</keyword>
<reference evidence="3" key="1">
    <citation type="submission" date="2019-04" db="EMBL/GenBank/DDBJ databases">
        <title>Evolution of Biomass-Degrading Anaerobic Consortia Revealed by Metagenomics.</title>
        <authorList>
            <person name="Peng X."/>
        </authorList>
    </citation>
    <scope>NUCLEOTIDE SEQUENCE</scope>
    <source>
        <strain evidence="3">SIG311</strain>
    </source>
</reference>
<organism evidence="3 4">
    <name type="scientific">Pseudobutyrivibrio ruminis</name>
    <dbReference type="NCBI Taxonomy" id="46206"/>
    <lineage>
        <taxon>Bacteria</taxon>
        <taxon>Bacillati</taxon>
        <taxon>Bacillota</taxon>
        <taxon>Clostridia</taxon>
        <taxon>Lachnospirales</taxon>
        <taxon>Lachnospiraceae</taxon>
        <taxon>Pseudobutyrivibrio</taxon>
    </lineage>
</organism>
<dbReference type="AlphaFoldDB" id="A0A927UE37"/>
<evidence type="ECO:0000313" key="3">
    <source>
        <dbReference type="EMBL" id="MBE5920680.1"/>
    </source>
</evidence>
<evidence type="ECO:0000256" key="2">
    <source>
        <dbReference type="SAM" id="SignalP"/>
    </source>
</evidence>
<evidence type="ECO:0000256" key="1">
    <source>
        <dbReference type="SAM" id="Coils"/>
    </source>
</evidence>
<evidence type="ECO:0000313" key="4">
    <source>
        <dbReference type="Proteomes" id="UP000766246"/>
    </source>
</evidence>